<dbReference type="SUPFAM" id="SSF51011">
    <property type="entry name" value="Glycosyl hydrolase domain"/>
    <property type="match status" value="1"/>
</dbReference>
<dbReference type="CDD" id="cd11333">
    <property type="entry name" value="AmyAc_SI_OligoGlu_DGase"/>
    <property type="match status" value="1"/>
</dbReference>
<dbReference type="Gene3D" id="3.90.400.10">
    <property type="entry name" value="Oligo-1,6-glucosidase, Domain 2"/>
    <property type="match status" value="1"/>
</dbReference>
<dbReference type="PANTHER" id="PTHR10357:SF179">
    <property type="entry name" value="NEUTRAL AND BASIC AMINO ACID TRANSPORT PROTEIN RBAT"/>
    <property type="match status" value="1"/>
</dbReference>
<dbReference type="Gene3D" id="3.20.20.80">
    <property type="entry name" value="Glycosidases"/>
    <property type="match status" value="1"/>
</dbReference>
<dbReference type="PANTHER" id="PTHR10357">
    <property type="entry name" value="ALPHA-AMYLASE FAMILY MEMBER"/>
    <property type="match status" value="1"/>
</dbReference>
<dbReference type="EMBL" id="DVMV01000028">
    <property type="protein sequence ID" value="HIU45434.1"/>
    <property type="molecule type" value="Genomic_DNA"/>
</dbReference>
<evidence type="ECO:0000256" key="1">
    <source>
        <dbReference type="ARBA" id="ARBA00008061"/>
    </source>
</evidence>
<evidence type="ECO:0000313" key="3">
    <source>
        <dbReference type="EMBL" id="HIU45434.1"/>
    </source>
</evidence>
<dbReference type="SUPFAM" id="SSF51445">
    <property type="entry name" value="(Trans)glycosidases"/>
    <property type="match status" value="1"/>
</dbReference>
<dbReference type="InterPro" id="IPR017853">
    <property type="entry name" value="GH"/>
</dbReference>
<dbReference type="InterPro" id="IPR006047">
    <property type="entry name" value="GH13_cat_dom"/>
</dbReference>
<proteinExistence type="inferred from homology"/>
<dbReference type="InterPro" id="IPR045857">
    <property type="entry name" value="O16G_dom_2"/>
</dbReference>
<reference evidence="3" key="1">
    <citation type="submission" date="2020-10" db="EMBL/GenBank/DDBJ databases">
        <authorList>
            <person name="Gilroy R."/>
        </authorList>
    </citation>
    <scope>NUCLEOTIDE SEQUENCE</scope>
    <source>
        <strain evidence="3">ChiGjej1B1-22543</strain>
    </source>
</reference>
<dbReference type="GO" id="GO:0009313">
    <property type="term" value="P:oligosaccharide catabolic process"/>
    <property type="evidence" value="ECO:0007669"/>
    <property type="project" value="TreeGrafter"/>
</dbReference>
<organism evidence="3 4">
    <name type="scientific">Candidatus Alloenteromonas pullicola</name>
    <dbReference type="NCBI Taxonomy" id="2840784"/>
    <lineage>
        <taxon>Bacteria</taxon>
        <taxon>Bacillati</taxon>
        <taxon>Bacillota</taxon>
        <taxon>Bacillota incertae sedis</taxon>
        <taxon>Candidatus Alloenteromonas</taxon>
    </lineage>
</organism>
<evidence type="ECO:0000313" key="4">
    <source>
        <dbReference type="Proteomes" id="UP000824070"/>
    </source>
</evidence>
<dbReference type="Proteomes" id="UP000824070">
    <property type="component" value="Unassembled WGS sequence"/>
</dbReference>
<dbReference type="Pfam" id="PF00128">
    <property type="entry name" value="Alpha-amylase"/>
    <property type="match status" value="1"/>
</dbReference>
<dbReference type="AlphaFoldDB" id="A0A9D1LP05"/>
<accession>A0A9D1LP05</accession>
<name>A0A9D1LP05_9FIRM</name>
<feature type="domain" description="Glycosyl hydrolase family 13 catalytic" evidence="2">
    <location>
        <begin position="14"/>
        <end position="429"/>
    </location>
</feature>
<dbReference type="Gene3D" id="2.60.40.1180">
    <property type="entry name" value="Golgi alpha-mannosidase II"/>
    <property type="match status" value="1"/>
</dbReference>
<evidence type="ECO:0000259" key="2">
    <source>
        <dbReference type="SMART" id="SM00642"/>
    </source>
</evidence>
<reference evidence="3" key="2">
    <citation type="journal article" date="2021" name="PeerJ">
        <title>Extensive microbial diversity within the chicken gut microbiome revealed by metagenomics and culture.</title>
        <authorList>
            <person name="Gilroy R."/>
            <person name="Ravi A."/>
            <person name="Getino M."/>
            <person name="Pursley I."/>
            <person name="Horton D.L."/>
            <person name="Alikhan N.F."/>
            <person name="Baker D."/>
            <person name="Gharbi K."/>
            <person name="Hall N."/>
            <person name="Watson M."/>
            <person name="Adriaenssens E.M."/>
            <person name="Foster-Nyarko E."/>
            <person name="Jarju S."/>
            <person name="Secka A."/>
            <person name="Antonio M."/>
            <person name="Oren A."/>
            <person name="Chaudhuri R.R."/>
            <person name="La Ragione R."/>
            <person name="Hildebrand F."/>
            <person name="Pallen M.J."/>
        </authorList>
    </citation>
    <scope>NUCLEOTIDE SEQUENCE</scope>
    <source>
        <strain evidence="3">ChiGjej1B1-22543</strain>
    </source>
</reference>
<dbReference type="InterPro" id="IPR013780">
    <property type="entry name" value="Glyco_hydro_b"/>
</dbReference>
<sequence length="566" mass="65653">MEKDRFWRDSVGYIIYPEAFADSNGDGIGDINGIISKLDYLKELGVNLLWICPLFDSPMDDNGYDVSDYYKVNPRFGTNEDLINMLHAAHQRGIRVLLDLTINHTSKEHPWFKKALEDPDSPERKYYFFRKGRRVDGKLLPPNNWESFFMTSAWENVPGTDDFYLHLFSSSMPDVDWSNKELRQRYHEIARHYLELGFDGFRLDALAHIAKAPGLPDSPKEKDSTGCVMDTSMFSNRPEVYDYLKEFKDEVFSNYRCLIVGEAGGCISPDQCATLVDRKSGCIDMAFNFDTVWENGAFGSIDKDDSQIKTDLISLKKNFMRWYDVCHGRCDMPVYWCNHDHPRVLSQYGSTAFRNESAKCLLITLLFLYGTPFIYQGDEIGMSNADYSAVEDFFVDVGERNEVALLRKQGYAEDRILSYLRRTSRVNARTPFQWDRSYNAGFSSGKCRCKVNSNYLHGVNALDEMNDPWSIINFFQYAIGKRRIPWVNDKVLNGELKILDMNHPDVFAYIHEGDDKLVVISNFRPYEVKFSFYWRIKDVILHNCDGVLYSDHVFTLRPFESFLLKV</sequence>
<dbReference type="GO" id="GO:0004556">
    <property type="term" value="F:alpha-amylase activity"/>
    <property type="evidence" value="ECO:0007669"/>
    <property type="project" value="TreeGrafter"/>
</dbReference>
<comment type="similarity">
    <text evidence="1">Belongs to the glycosyl hydrolase 13 family.</text>
</comment>
<comment type="caution">
    <text evidence="3">The sequence shown here is derived from an EMBL/GenBank/DDBJ whole genome shotgun (WGS) entry which is preliminary data.</text>
</comment>
<dbReference type="SMART" id="SM00642">
    <property type="entry name" value="Aamy"/>
    <property type="match status" value="1"/>
</dbReference>
<gene>
    <name evidence="3" type="ORF">IAC52_03965</name>
</gene>
<protein>
    <submittedName>
        <fullName evidence="3">Alpha-glucosidase</fullName>
    </submittedName>
</protein>